<evidence type="ECO:0000256" key="10">
    <source>
        <dbReference type="ARBA" id="ARBA00023237"/>
    </source>
</evidence>
<dbReference type="GO" id="GO:0009279">
    <property type="term" value="C:cell outer membrane"/>
    <property type="evidence" value="ECO:0007669"/>
    <property type="project" value="UniProtKB-SubCell"/>
</dbReference>
<dbReference type="Proteomes" id="UP000482155">
    <property type="component" value="Unassembled WGS sequence"/>
</dbReference>
<keyword evidence="10 11" id="KW-0998">Cell outer membrane</keyword>
<dbReference type="Pfam" id="PF00593">
    <property type="entry name" value="TonB_dep_Rec_b-barrel"/>
    <property type="match status" value="1"/>
</dbReference>
<evidence type="ECO:0000256" key="1">
    <source>
        <dbReference type="ARBA" id="ARBA00004571"/>
    </source>
</evidence>
<dbReference type="EMBL" id="JAAIVB010000013">
    <property type="protein sequence ID" value="NEX60654.1"/>
    <property type="molecule type" value="Genomic_DNA"/>
</dbReference>
<evidence type="ECO:0000256" key="2">
    <source>
        <dbReference type="ARBA" id="ARBA00009810"/>
    </source>
</evidence>
<dbReference type="InterPro" id="IPR037066">
    <property type="entry name" value="Plug_dom_sf"/>
</dbReference>
<comment type="caution">
    <text evidence="15">The sequence shown here is derived from an EMBL/GenBank/DDBJ whole genome shotgun (WGS) entry which is preliminary data.</text>
</comment>
<dbReference type="InterPro" id="IPR012910">
    <property type="entry name" value="Plug_dom"/>
</dbReference>
<feature type="domain" description="TonB-dependent receptor plug" evidence="14">
    <location>
        <begin position="45"/>
        <end position="156"/>
    </location>
</feature>
<dbReference type="PANTHER" id="PTHR30069">
    <property type="entry name" value="TONB-DEPENDENT OUTER MEMBRANE RECEPTOR"/>
    <property type="match status" value="1"/>
</dbReference>
<evidence type="ECO:0000256" key="9">
    <source>
        <dbReference type="ARBA" id="ARBA00023170"/>
    </source>
</evidence>
<evidence type="ECO:0000259" key="14">
    <source>
        <dbReference type="Pfam" id="PF07715"/>
    </source>
</evidence>
<gene>
    <name evidence="15" type="ORF">G3574_06160</name>
</gene>
<reference evidence="15 16" key="1">
    <citation type="submission" date="2020-02" db="EMBL/GenBank/DDBJ databases">
        <authorList>
            <person name="Kim M.K."/>
        </authorList>
    </citation>
    <scope>NUCLEOTIDE SEQUENCE [LARGE SCALE GENOMIC DNA]</scope>
    <source>
        <strain evidence="15 16">17J57-3</strain>
    </source>
</reference>
<organism evidence="15 16">
    <name type="scientific">Noviherbaspirillum galbum</name>
    <dbReference type="NCBI Taxonomy" id="2709383"/>
    <lineage>
        <taxon>Bacteria</taxon>
        <taxon>Pseudomonadati</taxon>
        <taxon>Pseudomonadota</taxon>
        <taxon>Betaproteobacteria</taxon>
        <taxon>Burkholderiales</taxon>
        <taxon>Oxalobacteraceae</taxon>
        <taxon>Noviherbaspirillum</taxon>
    </lineage>
</organism>
<evidence type="ECO:0000256" key="12">
    <source>
        <dbReference type="RuleBase" id="RU003357"/>
    </source>
</evidence>
<keyword evidence="16" id="KW-1185">Reference proteome</keyword>
<evidence type="ECO:0000313" key="15">
    <source>
        <dbReference type="EMBL" id="NEX60654.1"/>
    </source>
</evidence>
<keyword evidence="4 11" id="KW-1134">Transmembrane beta strand</keyword>
<evidence type="ECO:0000256" key="7">
    <source>
        <dbReference type="ARBA" id="ARBA00023077"/>
    </source>
</evidence>
<dbReference type="AlphaFoldDB" id="A0A6B3SIH4"/>
<evidence type="ECO:0000313" key="16">
    <source>
        <dbReference type="Proteomes" id="UP000482155"/>
    </source>
</evidence>
<keyword evidence="3 11" id="KW-0813">Transport</keyword>
<dbReference type="SUPFAM" id="SSF56935">
    <property type="entry name" value="Porins"/>
    <property type="match status" value="1"/>
</dbReference>
<evidence type="ECO:0000259" key="13">
    <source>
        <dbReference type="Pfam" id="PF00593"/>
    </source>
</evidence>
<dbReference type="PROSITE" id="PS52016">
    <property type="entry name" value="TONB_DEPENDENT_REC_3"/>
    <property type="match status" value="1"/>
</dbReference>
<dbReference type="PANTHER" id="PTHR30069:SF29">
    <property type="entry name" value="HEMOGLOBIN AND HEMOGLOBIN-HAPTOGLOBIN-BINDING PROTEIN 1-RELATED"/>
    <property type="match status" value="1"/>
</dbReference>
<dbReference type="InterPro" id="IPR039426">
    <property type="entry name" value="TonB-dep_rcpt-like"/>
</dbReference>
<dbReference type="Pfam" id="PF07715">
    <property type="entry name" value="Plug"/>
    <property type="match status" value="1"/>
</dbReference>
<evidence type="ECO:0000256" key="5">
    <source>
        <dbReference type="ARBA" id="ARBA00022692"/>
    </source>
</evidence>
<evidence type="ECO:0000256" key="4">
    <source>
        <dbReference type="ARBA" id="ARBA00022452"/>
    </source>
</evidence>
<evidence type="ECO:0000256" key="6">
    <source>
        <dbReference type="ARBA" id="ARBA00022729"/>
    </source>
</evidence>
<comment type="subcellular location">
    <subcellularLocation>
        <location evidence="1 11">Cell outer membrane</location>
        <topology evidence="1 11">Multi-pass membrane protein</topology>
    </subcellularLocation>
</comment>
<dbReference type="Gene3D" id="2.170.130.10">
    <property type="entry name" value="TonB-dependent receptor, plug domain"/>
    <property type="match status" value="1"/>
</dbReference>
<evidence type="ECO:0000256" key="3">
    <source>
        <dbReference type="ARBA" id="ARBA00022448"/>
    </source>
</evidence>
<dbReference type="RefSeq" id="WP_163961147.1">
    <property type="nucleotide sequence ID" value="NZ_JAAIVB010000013.1"/>
</dbReference>
<keyword evidence="8 11" id="KW-0472">Membrane</keyword>
<evidence type="ECO:0000256" key="11">
    <source>
        <dbReference type="PROSITE-ProRule" id="PRU01360"/>
    </source>
</evidence>
<evidence type="ECO:0000256" key="8">
    <source>
        <dbReference type="ARBA" id="ARBA00023136"/>
    </source>
</evidence>
<sequence length="649" mass="71041">MLATGMGAASAGDERREGAGSLAELPIEQLLTLDVYSASRFAQKLSEAPSAVSVVTAEDIKAFGWRTLADILASMRGLYINNDRNYTYLGARGFQRPGDYNSRFLLLIDGNRSNEAIYDQASIGTEALLDVDLIERVEFVAGPGSSVYGANAFFGVINVVTRSARAMPGAQAVVALGSNGSRTARASYGWRDENGAELLISATDFRTNGEDLRFAEFASAGNPGGLVRGLDADRYQSVLLKTSAGPFSLRLAHVERTKSVPTASFVQDFNDPRSRTVDAQTLVDAGYRHAVSGDTDVSVRLFGGAYDYNGDYVYDGSVQRDGSRARWQGAEARIMTTRFDRHKLVAGVEWQDDVRRRQFNYDASASHLDIDNPGSRKGIYLQDEVTLREDLLLNAGVRHDRLSATGGTTNPRLGLIWKASPATTLKALYGTAYRAPNAYELYYQILLEGGQKANPALRPERVRSWEFVAERHLATDTRLTASVFRNQVSNLISQVQDPADGLLVFRNLDSVTAQGVELEVERASQQGDRLRASFSLQQVRDEATGAAPTNAPRRLAKLNWTRPLFGDAWRAGVEARYAGPRRTLGGELGGAWQANLTLAAMKLMRGLELTASAYNLFDRRIAEPAGPEFVQDALPQPGRQLRLKLVYAF</sequence>
<keyword evidence="5 11" id="KW-0812">Transmembrane</keyword>
<dbReference type="InterPro" id="IPR000531">
    <property type="entry name" value="Beta-barrel_TonB"/>
</dbReference>
<keyword evidence="7 12" id="KW-0798">TonB box</keyword>
<proteinExistence type="inferred from homology"/>
<name>A0A6B3SIH4_9BURK</name>
<dbReference type="GO" id="GO:0015344">
    <property type="term" value="F:siderophore uptake transmembrane transporter activity"/>
    <property type="evidence" value="ECO:0007669"/>
    <property type="project" value="TreeGrafter"/>
</dbReference>
<dbReference type="InterPro" id="IPR036942">
    <property type="entry name" value="Beta-barrel_TonB_sf"/>
</dbReference>
<feature type="domain" description="TonB-dependent receptor-like beta-barrel" evidence="13">
    <location>
        <begin position="269"/>
        <end position="616"/>
    </location>
</feature>
<keyword evidence="6" id="KW-0732">Signal</keyword>
<keyword evidence="9 15" id="KW-0675">Receptor</keyword>
<dbReference type="GO" id="GO:0044718">
    <property type="term" value="P:siderophore transmembrane transport"/>
    <property type="evidence" value="ECO:0007669"/>
    <property type="project" value="TreeGrafter"/>
</dbReference>
<dbReference type="Gene3D" id="2.40.170.20">
    <property type="entry name" value="TonB-dependent receptor, beta-barrel domain"/>
    <property type="match status" value="1"/>
</dbReference>
<accession>A0A6B3SIH4</accession>
<dbReference type="CDD" id="cd01347">
    <property type="entry name" value="ligand_gated_channel"/>
    <property type="match status" value="1"/>
</dbReference>
<protein>
    <submittedName>
        <fullName evidence="15">TonB-dependent receptor</fullName>
    </submittedName>
</protein>
<comment type="similarity">
    <text evidence="2 11 12">Belongs to the TonB-dependent receptor family.</text>
</comment>